<comment type="caution">
    <text evidence="2">The sequence shown here is derived from an EMBL/GenBank/DDBJ whole genome shotgun (WGS) entry which is preliminary data.</text>
</comment>
<reference evidence="2 3" key="1">
    <citation type="journal article" date="2024" name="G3 (Bethesda)">
        <title>Genome assembly of Hibiscus sabdariffa L. provides insights into metabolisms of medicinal natural products.</title>
        <authorList>
            <person name="Kim T."/>
        </authorList>
    </citation>
    <scope>NUCLEOTIDE SEQUENCE [LARGE SCALE GENOMIC DNA]</scope>
    <source>
        <strain evidence="2">TK-2024</strain>
        <tissue evidence="2">Old leaves</tissue>
    </source>
</reference>
<organism evidence="2 3">
    <name type="scientific">Hibiscus sabdariffa</name>
    <name type="common">roselle</name>
    <dbReference type="NCBI Taxonomy" id="183260"/>
    <lineage>
        <taxon>Eukaryota</taxon>
        <taxon>Viridiplantae</taxon>
        <taxon>Streptophyta</taxon>
        <taxon>Embryophyta</taxon>
        <taxon>Tracheophyta</taxon>
        <taxon>Spermatophyta</taxon>
        <taxon>Magnoliopsida</taxon>
        <taxon>eudicotyledons</taxon>
        <taxon>Gunneridae</taxon>
        <taxon>Pentapetalae</taxon>
        <taxon>rosids</taxon>
        <taxon>malvids</taxon>
        <taxon>Malvales</taxon>
        <taxon>Malvaceae</taxon>
        <taxon>Malvoideae</taxon>
        <taxon>Hibiscus</taxon>
    </lineage>
</organism>
<feature type="compositionally biased region" description="Basic and acidic residues" evidence="1">
    <location>
        <begin position="11"/>
        <end position="26"/>
    </location>
</feature>
<feature type="region of interest" description="Disordered" evidence="1">
    <location>
        <begin position="45"/>
        <end position="94"/>
    </location>
</feature>
<evidence type="ECO:0000313" key="2">
    <source>
        <dbReference type="EMBL" id="KAK8538701.1"/>
    </source>
</evidence>
<dbReference type="EMBL" id="JBBPBM010000027">
    <property type="protein sequence ID" value="KAK8538701.1"/>
    <property type="molecule type" value="Genomic_DNA"/>
</dbReference>
<feature type="compositionally biased region" description="Basic and acidic residues" evidence="1">
    <location>
        <begin position="45"/>
        <end position="59"/>
    </location>
</feature>
<feature type="region of interest" description="Disordered" evidence="1">
    <location>
        <begin position="1"/>
        <end position="26"/>
    </location>
</feature>
<evidence type="ECO:0000256" key="1">
    <source>
        <dbReference type="SAM" id="MobiDB-lite"/>
    </source>
</evidence>
<proteinExistence type="predicted"/>
<evidence type="ECO:0000313" key="3">
    <source>
        <dbReference type="Proteomes" id="UP001472677"/>
    </source>
</evidence>
<protein>
    <submittedName>
        <fullName evidence="2">Uncharacterized protein</fullName>
    </submittedName>
</protein>
<sequence>MVRGFNLQMDVSKKSEEDFKPSADPLDQDKLHIVIEEKSERIIKEFPKEGGGKMTREEQSVELDTLQWKEEDNKDTKDSDYSPMEDGVQQALRV</sequence>
<gene>
    <name evidence="2" type="ORF">V6N12_034409</name>
</gene>
<keyword evidence="3" id="KW-1185">Reference proteome</keyword>
<feature type="compositionally biased region" description="Basic and acidic residues" evidence="1">
    <location>
        <begin position="67"/>
        <end position="80"/>
    </location>
</feature>
<name>A0ABR2DH29_9ROSI</name>
<dbReference type="Proteomes" id="UP001472677">
    <property type="component" value="Unassembled WGS sequence"/>
</dbReference>
<accession>A0ABR2DH29</accession>